<protein>
    <submittedName>
        <fullName evidence="3">Synaptobrevin</fullName>
    </submittedName>
</protein>
<evidence type="ECO:0000313" key="3">
    <source>
        <dbReference type="EMBL" id="KAL2459255.1"/>
    </source>
</evidence>
<keyword evidence="4" id="KW-1185">Reference proteome</keyword>
<dbReference type="Proteomes" id="UP001604277">
    <property type="component" value="Unassembled WGS sequence"/>
</dbReference>
<name>A0ABD1P5U5_9LAMI</name>
<keyword evidence="1" id="KW-0175">Coiled coil</keyword>
<gene>
    <name evidence="3" type="ORF">Fot_54944</name>
</gene>
<dbReference type="PROSITE" id="PS50892">
    <property type="entry name" value="V_SNARE"/>
    <property type="match status" value="1"/>
</dbReference>
<dbReference type="Gene3D" id="1.20.5.110">
    <property type="match status" value="1"/>
</dbReference>
<dbReference type="CDD" id="cd15843">
    <property type="entry name" value="R-SNARE"/>
    <property type="match status" value="1"/>
</dbReference>
<evidence type="ECO:0000256" key="1">
    <source>
        <dbReference type="PROSITE-ProRule" id="PRU00290"/>
    </source>
</evidence>
<accession>A0ABD1P5U5</accession>
<dbReference type="AlphaFoldDB" id="A0ABD1P5U5"/>
<evidence type="ECO:0000313" key="4">
    <source>
        <dbReference type="Proteomes" id="UP001604277"/>
    </source>
</evidence>
<dbReference type="SUPFAM" id="SSF58038">
    <property type="entry name" value="SNARE fusion complex"/>
    <property type="match status" value="1"/>
</dbReference>
<proteinExistence type="predicted"/>
<organism evidence="3 4">
    <name type="scientific">Forsythia ovata</name>
    <dbReference type="NCBI Taxonomy" id="205694"/>
    <lineage>
        <taxon>Eukaryota</taxon>
        <taxon>Viridiplantae</taxon>
        <taxon>Streptophyta</taxon>
        <taxon>Embryophyta</taxon>
        <taxon>Tracheophyta</taxon>
        <taxon>Spermatophyta</taxon>
        <taxon>Magnoliopsida</taxon>
        <taxon>eudicotyledons</taxon>
        <taxon>Gunneridae</taxon>
        <taxon>Pentapetalae</taxon>
        <taxon>asterids</taxon>
        <taxon>lamiids</taxon>
        <taxon>Lamiales</taxon>
        <taxon>Oleaceae</taxon>
        <taxon>Forsythieae</taxon>
        <taxon>Forsythia</taxon>
    </lineage>
</organism>
<dbReference type="EMBL" id="JBFOLJ010000023">
    <property type="protein sequence ID" value="KAL2459255.1"/>
    <property type="molecule type" value="Genomic_DNA"/>
</dbReference>
<dbReference type="InterPro" id="IPR042855">
    <property type="entry name" value="V_SNARE_CC"/>
</dbReference>
<comment type="caution">
    <text evidence="3">The sequence shown here is derived from an EMBL/GenBank/DDBJ whole genome shotgun (WGS) entry which is preliminary data.</text>
</comment>
<evidence type="ECO:0000259" key="2">
    <source>
        <dbReference type="PROSITE" id="PS50892"/>
    </source>
</evidence>
<reference evidence="4" key="1">
    <citation type="submission" date="2024-07" db="EMBL/GenBank/DDBJ databases">
        <title>Two chromosome-level genome assemblies of Korean endemic species Abeliophyllum distichum and Forsythia ovata (Oleaceae).</title>
        <authorList>
            <person name="Jang H."/>
        </authorList>
    </citation>
    <scope>NUCLEOTIDE SEQUENCE [LARGE SCALE GENOMIC DNA]</scope>
</reference>
<sequence>MLENIDKAVDRGVTLTTLTDKAKSCVITDSAKELQKTRKQIRRKMRCQEYENKVGRAQNPPPLSPYQLSPGFPIATVSTASTRIYLPPVWFNTVGHYSPPWI</sequence>
<feature type="domain" description="V-SNARE coiled-coil homology" evidence="2">
    <location>
        <begin position="1"/>
        <end position="48"/>
    </location>
</feature>
<dbReference type="Pfam" id="PF00957">
    <property type="entry name" value="Synaptobrevin"/>
    <property type="match status" value="1"/>
</dbReference>
<dbReference type="GO" id="GO:0005737">
    <property type="term" value="C:cytoplasm"/>
    <property type="evidence" value="ECO:0007669"/>
    <property type="project" value="UniProtKB-ARBA"/>
</dbReference>